<keyword evidence="3" id="KW-0804">Transcription</keyword>
<dbReference type="Gene3D" id="1.20.120.530">
    <property type="entry name" value="GntR ligand-binding domain-like"/>
    <property type="match status" value="1"/>
</dbReference>
<evidence type="ECO:0000256" key="2">
    <source>
        <dbReference type="ARBA" id="ARBA00023125"/>
    </source>
</evidence>
<dbReference type="GO" id="GO:0003700">
    <property type="term" value="F:DNA-binding transcription factor activity"/>
    <property type="evidence" value="ECO:0007669"/>
    <property type="project" value="InterPro"/>
</dbReference>
<reference evidence="5 6" key="1">
    <citation type="submission" date="2019-10" db="EMBL/GenBank/DDBJ databases">
        <title>Glycomyces albidus sp. nov., a novel actinomycete isolated from rhizosphere soil of wheat (Triticum aestivum L.).</title>
        <authorList>
            <person name="Qian L."/>
        </authorList>
    </citation>
    <scope>NUCLEOTIDE SEQUENCE [LARGE SCALE GENOMIC DNA]</scope>
    <source>
        <strain evidence="5 6">NEAU-7082</strain>
    </source>
</reference>
<dbReference type="InterPro" id="IPR036388">
    <property type="entry name" value="WH-like_DNA-bd_sf"/>
</dbReference>
<dbReference type="EMBL" id="WIAO01000035">
    <property type="protein sequence ID" value="MQM28097.1"/>
    <property type="molecule type" value="Genomic_DNA"/>
</dbReference>
<protein>
    <submittedName>
        <fullName evidence="5">FCD domain-containing protein</fullName>
    </submittedName>
</protein>
<evidence type="ECO:0000313" key="6">
    <source>
        <dbReference type="Proteomes" id="UP000477750"/>
    </source>
</evidence>
<dbReference type="Pfam" id="PF00392">
    <property type="entry name" value="GntR"/>
    <property type="match status" value="1"/>
</dbReference>
<dbReference type="InterPro" id="IPR008920">
    <property type="entry name" value="TF_FadR/GntR_C"/>
</dbReference>
<dbReference type="PANTHER" id="PTHR43537:SF44">
    <property type="entry name" value="GNTR FAMILY REGULATORY PROTEIN"/>
    <property type="match status" value="1"/>
</dbReference>
<keyword evidence="6" id="KW-1185">Reference proteome</keyword>
<sequence length="235" mass="25258">MGDRRNQPGTGLHDPVLDKLGLAIASGELPEGHVLNLDGIQERFGVSRTVAREAMRVLESMGLVRSRRRVGITVRPIAEWNVFDPKVIWWRLAGPGRNAQLRTLTEMRVAVEPVAAAAAARAAAPGQRARIVELAAVLRRLGEAGDLAEFMERDVEFHALLLRASGNEMFGALADAVGAVLRGRTQLGLMPHRPVPEALDLHEAVAAAVASGRADDAETAMRALLTEVRQAVIPG</sequence>
<comment type="caution">
    <text evidence="5">The sequence shown here is derived from an EMBL/GenBank/DDBJ whole genome shotgun (WGS) entry which is preliminary data.</text>
</comment>
<dbReference type="AlphaFoldDB" id="A0A6L5GEI0"/>
<dbReference type="PROSITE" id="PS50949">
    <property type="entry name" value="HTH_GNTR"/>
    <property type="match status" value="1"/>
</dbReference>
<organism evidence="5 6">
    <name type="scientific">Glycomyces albidus</name>
    <dbReference type="NCBI Taxonomy" id="2656774"/>
    <lineage>
        <taxon>Bacteria</taxon>
        <taxon>Bacillati</taxon>
        <taxon>Actinomycetota</taxon>
        <taxon>Actinomycetes</taxon>
        <taxon>Glycomycetales</taxon>
        <taxon>Glycomycetaceae</taxon>
        <taxon>Glycomyces</taxon>
    </lineage>
</organism>
<dbReference type="InterPro" id="IPR036390">
    <property type="entry name" value="WH_DNA-bd_sf"/>
</dbReference>
<evidence type="ECO:0000313" key="5">
    <source>
        <dbReference type="EMBL" id="MQM28097.1"/>
    </source>
</evidence>
<dbReference type="CDD" id="cd07377">
    <property type="entry name" value="WHTH_GntR"/>
    <property type="match status" value="1"/>
</dbReference>
<dbReference type="InterPro" id="IPR011711">
    <property type="entry name" value="GntR_C"/>
</dbReference>
<proteinExistence type="predicted"/>
<dbReference type="InterPro" id="IPR000524">
    <property type="entry name" value="Tscrpt_reg_HTH_GntR"/>
</dbReference>
<dbReference type="Pfam" id="PF07729">
    <property type="entry name" value="FCD"/>
    <property type="match status" value="1"/>
</dbReference>
<keyword evidence="1" id="KW-0805">Transcription regulation</keyword>
<dbReference type="Gene3D" id="1.10.10.10">
    <property type="entry name" value="Winged helix-like DNA-binding domain superfamily/Winged helix DNA-binding domain"/>
    <property type="match status" value="1"/>
</dbReference>
<accession>A0A6L5GEI0</accession>
<feature type="domain" description="HTH gntR-type" evidence="4">
    <location>
        <begin position="10"/>
        <end position="77"/>
    </location>
</feature>
<keyword evidence="2" id="KW-0238">DNA-binding</keyword>
<dbReference type="PANTHER" id="PTHR43537">
    <property type="entry name" value="TRANSCRIPTIONAL REGULATOR, GNTR FAMILY"/>
    <property type="match status" value="1"/>
</dbReference>
<dbReference type="SUPFAM" id="SSF48008">
    <property type="entry name" value="GntR ligand-binding domain-like"/>
    <property type="match status" value="1"/>
</dbReference>
<dbReference type="Proteomes" id="UP000477750">
    <property type="component" value="Unassembled WGS sequence"/>
</dbReference>
<dbReference type="SUPFAM" id="SSF46785">
    <property type="entry name" value="Winged helix' DNA-binding domain"/>
    <property type="match status" value="1"/>
</dbReference>
<dbReference type="RefSeq" id="WP_153027210.1">
    <property type="nucleotide sequence ID" value="NZ_WIAO01000035.1"/>
</dbReference>
<dbReference type="SMART" id="SM00895">
    <property type="entry name" value="FCD"/>
    <property type="match status" value="1"/>
</dbReference>
<evidence type="ECO:0000259" key="4">
    <source>
        <dbReference type="PROSITE" id="PS50949"/>
    </source>
</evidence>
<name>A0A6L5GEI0_9ACTN</name>
<dbReference type="GO" id="GO:0003677">
    <property type="term" value="F:DNA binding"/>
    <property type="evidence" value="ECO:0007669"/>
    <property type="project" value="UniProtKB-KW"/>
</dbReference>
<evidence type="ECO:0000256" key="1">
    <source>
        <dbReference type="ARBA" id="ARBA00023015"/>
    </source>
</evidence>
<evidence type="ECO:0000256" key="3">
    <source>
        <dbReference type="ARBA" id="ARBA00023163"/>
    </source>
</evidence>
<gene>
    <name evidence="5" type="ORF">GFD30_21395</name>
</gene>
<dbReference type="SMART" id="SM00345">
    <property type="entry name" value="HTH_GNTR"/>
    <property type="match status" value="1"/>
</dbReference>